<evidence type="ECO:0000313" key="1">
    <source>
        <dbReference type="EMBL" id="QHT74677.1"/>
    </source>
</evidence>
<name>A0A6C0H2P0_9ZZZZ</name>
<sequence>MNTPPLFSPYKIVKMEYSNHPPSYKNNNEFGPILWVYIQVLSTMVHHPNTKVLYSQCHLHHPRQLQYQYQMNPSFGRILPRPYFPEPAFEKPS</sequence>
<dbReference type="EMBL" id="MN739854">
    <property type="protein sequence ID" value="QHT74677.1"/>
    <property type="molecule type" value="Genomic_DNA"/>
</dbReference>
<accession>A0A6C0H2P0</accession>
<protein>
    <submittedName>
        <fullName evidence="1">Uncharacterized protein</fullName>
    </submittedName>
</protein>
<proteinExistence type="predicted"/>
<organism evidence="1">
    <name type="scientific">viral metagenome</name>
    <dbReference type="NCBI Taxonomy" id="1070528"/>
    <lineage>
        <taxon>unclassified sequences</taxon>
        <taxon>metagenomes</taxon>
        <taxon>organismal metagenomes</taxon>
    </lineage>
</organism>
<dbReference type="AlphaFoldDB" id="A0A6C0H2P0"/>
<reference evidence="1" key="1">
    <citation type="journal article" date="2020" name="Nature">
        <title>Giant virus diversity and host interactions through global metagenomics.</title>
        <authorList>
            <person name="Schulz F."/>
            <person name="Roux S."/>
            <person name="Paez-Espino D."/>
            <person name="Jungbluth S."/>
            <person name="Walsh D.A."/>
            <person name="Denef V.J."/>
            <person name="McMahon K.D."/>
            <person name="Konstantinidis K.T."/>
            <person name="Eloe-Fadrosh E.A."/>
            <person name="Kyrpides N.C."/>
            <person name="Woyke T."/>
        </authorList>
    </citation>
    <scope>NUCLEOTIDE SEQUENCE</scope>
    <source>
        <strain evidence="1">GVMAG-M-3300023179-59</strain>
    </source>
</reference>